<organism evidence="3 4">
    <name type="scientific">Alligator mississippiensis</name>
    <name type="common">American alligator</name>
    <dbReference type="NCBI Taxonomy" id="8496"/>
    <lineage>
        <taxon>Eukaryota</taxon>
        <taxon>Metazoa</taxon>
        <taxon>Chordata</taxon>
        <taxon>Craniata</taxon>
        <taxon>Vertebrata</taxon>
        <taxon>Euteleostomi</taxon>
        <taxon>Archelosauria</taxon>
        <taxon>Archosauria</taxon>
        <taxon>Crocodylia</taxon>
        <taxon>Alligatoridae</taxon>
        <taxon>Alligatorinae</taxon>
        <taxon>Alligator</taxon>
    </lineage>
</organism>
<reference evidence="3 4" key="1">
    <citation type="journal article" date="2012" name="Genome Biol.">
        <title>Sequencing three crocodilian genomes to illuminate the evolution of archosaurs and amniotes.</title>
        <authorList>
            <person name="St John J.A."/>
            <person name="Braun E.L."/>
            <person name="Isberg S.R."/>
            <person name="Miles L.G."/>
            <person name="Chong A.Y."/>
            <person name="Gongora J."/>
            <person name="Dalzell P."/>
            <person name="Moran C."/>
            <person name="Bed'hom B."/>
            <person name="Abzhanov A."/>
            <person name="Burgess S.C."/>
            <person name="Cooksey A.M."/>
            <person name="Castoe T.A."/>
            <person name="Crawford N.G."/>
            <person name="Densmore L.D."/>
            <person name="Drew J.C."/>
            <person name="Edwards S.V."/>
            <person name="Faircloth B.C."/>
            <person name="Fujita M.K."/>
            <person name="Greenwold M.J."/>
            <person name="Hoffmann F.G."/>
            <person name="Howard J.M."/>
            <person name="Iguchi T."/>
            <person name="Janes D.E."/>
            <person name="Khan S.Y."/>
            <person name="Kohno S."/>
            <person name="de Koning A.J."/>
            <person name="Lance S.L."/>
            <person name="McCarthy F.M."/>
            <person name="McCormack J.E."/>
            <person name="Merchant M.E."/>
            <person name="Peterson D.G."/>
            <person name="Pollock D.D."/>
            <person name="Pourmand N."/>
            <person name="Raney B.J."/>
            <person name="Roessler K.A."/>
            <person name="Sanford J.R."/>
            <person name="Sawyer R.H."/>
            <person name="Schmidt C.J."/>
            <person name="Triplett E.W."/>
            <person name="Tuberville T.D."/>
            <person name="Venegas-Anaya M."/>
            <person name="Howard J.T."/>
            <person name="Jarvis E.D."/>
            <person name="Guillette L.J.Jr."/>
            <person name="Glenn T.C."/>
            <person name="Green R.E."/>
            <person name="Ray D.A."/>
        </authorList>
    </citation>
    <scope>NUCLEOTIDE SEQUENCE [LARGE SCALE GENOMIC DNA]</scope>
    <source>
        <strain evidence="3">KSC_2009_1</strain>
    </source>
</reference>
<feature type="domain" description="Myb/SANT-like DNA-binding" evidence="2">
    <location>
        <begin position="25"/>
        <end position="94"/>
    </location>
</feature>
<evidence type="ECO:0000313" key="4">
    <source>
        <dbReference type="Proteomes" id="UP000050525"/>
    </source>
</evidence>
<feature type="compositionally biased region" description="Polar residues" evidence="1">
    <location>
        <begin position="1"/>
        <end position="12"/>
    </location>
</feature>
<accession>A0A151M5Q5</accession>
<dbReference type="Gene3D" id="1.10.10.60">
    <property type="entry name" value="Homeodomain-like"/>
    <property type="match status" value="1"/>
</dbReference>
<dbReference type="InterPro" id="IPR044822">
    <property type="entry name" value="Myb_DNA-bind_4"/>
</dbReference>
<comment type="caution">
    <text evidence="3">The sequence shown here is derived from an EMBL/GenBank/DDBJ whole genome shotgun (WGS) entry which is preliminary data.</text>
</comment>
<evidence type="ECO:0000256" key="1">
    <source>
        <dbReference type="SAM" id="MobiDB-lite"/>
    </source>
</evidence>
<dbReference type="AlphaFoldDB" id="A0A151M5Q5"/>
<evidence type="ECO:0000259" key="2">
    <source>
        <dbReference type="Pfam" id="PF13837"/>
    </source>
</evidence>
<sequence>MSQKAKASSMELTPQEDDTFDACGHNWTQEELEDLINFWSEERIIDRLESRRNKPVYVEIAKGMQVRGHNRDWTQVYCKIKSLRSAFYRAKDANSF</sequence>
<feature type="region of interest" description="Disordered" evidence="1">
    <location>
        <begin position="1"/>
        <end position="20"/>
    </location>
</feature>
<dbReference type="EMBL" id="AKHW03006526">
    <property type="protein sequence ID" value="KYO19855.1"/>
    <property type="molecule type" value="Genomic_DNA"/>
</dbReference>
<gene>
    <name evidence="3" type="ORF">Y1Q_0006820</name>
</gene>
<proteinExistence type="predicted"/>
<dbReference type="PANTHER" id="PTHR47595:SF1">
    <property type="entry name" value="MYB_SANT-LIKE DNA-BINDING DOMAIN-CONTAINING PROTEIN"/>
    <property type="match status" value="1"/>
</dbReference>
<dbReference type="Pfam" id="PF13837">
    <property type="entry name" value="Myb_DNA-bind_4"/>
    <property type="match status" value="1"/>
</dbReference>
<protein>
    <recommendedName>
        <fullName evidence="2">Myb/SANT-like DNA-binding domain-containing protein</fullName>
    </recommendedName>
</protein>
<dbReference type="PANTHER" id="PTHR47595">
    <property type="entry name" value="HEAT SHOCK 70 KDA PROTEIN 14"/>
    <property type="match status" value="1"/>
</dbReference>
<dbReference type="Proteomes" id="UP000050525">
    <property type="component" value="Unassembled WGS sequence"/>
</dbReference>
<name>A0A151M5Q5_ALLMI</name>
<evidence type="ECO:0000313" key="3">
    <source>
        <dbReference type="EMBL" id="KYO19855.1"/>
    </source>
</evidence>
<keyword evidence="4" id="KW-1185">Reference proteome</keyword>